<dbReference type="EMBL" id="BSYR01000020">
    <property type="protein sequence ID" value="GMI84874.1"/>
    <property type="molecule type" value="Genomic_DNA"/>
</dbReference>
<protein>
    <submittedName>
        <fullName evidence="2">Uncharacterized protein</fullName>
    </submittedName>
</protein>
<proteinExistence type="predicted"/>
<dbReference type="Proteomes" id="UP001165190">
    <property type="component" value="Unassembled WGS sequence"/>
</dbReference>
<organism evidence="2 3">
    <name type="scientific">Hibiscus trionum</name>
    <name type="common">Flower of an hour</name>
    <dbReference type="NCBI Taxonomy" id="183268"/>
    <lineage>
        <taxon>Eukaryota</taxon>
        <taxon>Viridiplantae</taxon>
        <taxon>Streptophyta</taxon>
        <taxon>Embryophyta</taxon>
        <taxon>Tracheophyta</taxon>
        <taxon>Spermatophyta</taxon>
        <taxon>Magnoliopsida</taxon>
        <taxon>eudicotyledons</taxon>
        <taxon>Gunneridae</taxon>
        <taxon>Pentapetalae</taxon>
        <taxon>rosids</taxon>
        <taxon>malvids</taxon>
        <taxon>Malvales</taxon>
        <taxon>Malvaceae</taxon>
        <taxon>Malvoideae</taxon>
        <taxon>Hibiscus</taxon>
    </lineage>
</organism>
<keyword evidence="1" id="KW-0472">Membrane</keyword>
<accession>A0A9W7M1R6</accession>
<keyword evidence="3" id="KW-1185">Reference proteome</keyword>
<dbReference type="PANTHER" id="PTHR34054">
    <property type="entry name" value="EXPRESSED PROTEIN"/>
    <property type="match status" value="1"/>
</dbReference>
<comment type="caution">
    <text evidence="2">The sequence shown here is derived from an EMBL/GenBank/DDBJ whole genome shotgun (WGS) entry which is preliminary data.</text>
</comment>
<dbReference type="InterPro" id="IPR045884">
    <property type="entry name" value="At5g59350-like"/>
</dbReference>
<gene>
    <name evidence="2" type="ORF">HRI_002156700</name>
</gene>
<evidence type="ECO:0000256" key="1">
    <source>
        <dbReference type="SAM" id="Phobius"/>
    </source>
</evidence>
<reference evidence="2" key="1">
    <citation type="submission" date="2023-05" db="EMBL/GenBank/DDBJ databases">
        <title>Genome and transcriptome analyses reveal genes involved in the formation of fine ridges on petal epidermal cells in Hibiscus trionum.</title>
        <authorList>
            <person name="Koshimizu S."/>
            <person name="Masuda S."/>
            <person name="Ishii T."/>
            <person name="Shirasu K."/>
            <person name="Hoshino A."/>
            <person name="Arita M."/>
        </authorList>
    </citation>
    <scope>NUCLEOTIDE SEQUENCE</scope>
    <source>
        <strain evidence="2">Hamamatsu line</strain>
    </source>
</reference>
<name>A0A9W7M1R6_HIBTR</name>
<evidence type="ECO:0000313" key="3">
    <source>
        <dbReference type="Proteomes" id="UP001165190"/>
    </source>
</evidence>
<dbReference type="OrthoDB" id="1707227at2759"/>
<sequence>MKSLSSVGLGLSIVFGSLLLALVAELYYLVWWKKRLSSKRDFFYMFCLKTSSALNPQEIRITTDEPQQQQQQESHQFGFLQSKLKPFDEVMRPPPRPRVLFTIVEETKEDLDQFEEAKSNSKAKFGSMLVETPYFTPVASPPLNPLLESASEAEFNKIRLKLLKEEEEKKLHKRILMAERVDDDVINGGFDDGESGDMTPPSKYLKEEEDESFITINVDMSKERGFINQHQFHSTYASQVLPLSSSPSTFRSPRI</sequence>
<keyword evidence="1" id="KW-1133">Transmembrane helix</keyword>
<evidence type="ECO:0000313" key="2">
    <source>
        <dbReference type="EMBL" id="GMI84874.1"/>
    </source>
</evidence>
<dbReference type="PANTHER" id="PTHR34054:SF2">
    <property type="entry name" value="EXPRESSED PROTEIN"/>
    <property type="match status" value="1"/>
</dbReference>
<feature type="transmembrane region" description="Helical" evidence="1">
    <location>
        <begin position="6"/>
        <end position="30"/>
    </location>
</feature>
<dbReference type="AlphaFoldDB" id="A0A9W7M1R6"/>
<keyword evidence="1" id="KW-0812">Transmembrane</keyword>